<comment type="caution">
    <text evidence="2">The sequence shown here is derived from an EMBL/GenBank/DDBJ whole genome shotgun (WGS) entry which is preliminary data.</text>
</comment>
<protein>
    <submittedName>
        <fullName evidence="2">NmrA family NAD(P)-binding protein</fullName>
    </submittedName>
</protein>
<dbReference type="Gene3D" id="3.40.50.720">
    <property type="entry name" value="NAD(P)-binding Rossmann-like Domain"/>
    <property type="match status" value="1"/>
</dbReference>
<dbReference type="EMBL" id="JAATVY010000031">
    <property type="protein sequence ID" value="NJC73484.1"/>
    <property type="molecule type" value="Genomic_DNA"/>
</dbReference>
<dbReference type="InterPro" id="IPR005097">
    <property type="entry name" value="Sacchrp_dh_NADP-bd"/>
</dbReference>
<evidence type="ECO:0000259" key="1">
    <source>
        <dbReference type="Pfam" id="PF03435"/>
    </source>
</evidence>
<dbReference type="InterPro" id="IPR051276">
    <property type="entry name" value="Saccharopine_DH-like_oxidrdct"/>
</dbReference>
<evidence type="ECO:0000313" key="3">
    <source>
        <dbReference type="Proteomes" id="UP000722989"/>
    </source>
</evidence>
<name>A0ABX0Y4Z1_9ACTN</name>
<feature type="domain" description="Saccharopine dehydrogenase NADP binding" evidence="1">
    <location>
        <begin position="11"/>
        <end position="132"/>
    </location>
</feature>
<organism evidence="2 3">
    <name type="scientific">Planosporangium thailandense</name>
    <dbReference type="NCBI Taxonomy" id="765197"/>
    <lineage>
        <taxon>Bacteria</taxon>
        <taxon>Bacillati</taxon>
        <taxon>Actinomycetota</taxon>
        <taxon>Actinomycetes</taxon>
        <taxon>Micromonosporales</taxon>
        <taxon>Micromonosporaceae</taxon>
        <taxon>Planosporangium</taxon>
    </lineage>
</organism>
<dbReference type="PANTHER" id="PTHR12286:SF5">
    <property type="entry name" value="SACCHAROPINE DEHYDROGENASE-LIKE OXIDOREDUCTASE"/>
    <property type="match status" value="1"/>
</dbReference>
<dbReference type="Proteomes" id="UP000722989">
    <property type="component" value="Unassembled WGS sequence"/>
</dbReference>
<dbReference type="Pfam" id="PF03435">
    <property type="entry name" value="Sacchrp_dh_NADP"/>
    <property type="match status" value="1"/>
</dbReference>
<dbReference type="PANTHER" id="PTHR12286">
    <property type="entry name" value="SACCHAROPINE DEHYDROGENASE-LIKE OXIDOREDUCTASE"/>
    <property type="match status" value="1"/>
</dbReference>
<keyword evidence="3" id="KW-1185">Reference proteome</keyword>
<reference evidence="2 3" key="1">
    <citation type="submission" date="2020-03" db="EMBL/GenBank/DDBJ databases">
        <title>WGS of the type strain of Planosporangium spp.</title>
        <authorList>
            <person name="Thawai C."/>
        </authorList>
    </citation>
    <scope>NUCLEOTIDE SEQUENCE [LARGE SCALE GENOMIC DNA]</scope>
    <source>
        <strain evidence="2 3">TBRC 5610</strain>
    </source>
</reference>
<proteinExistence type="predicted"/>
<evidence type="ECO:0000313" key="2">
    <source>
        <dbReference type="EMBL" id="NJC73484.1"/>
    </source>
</evidence>
<gene>
    <name evidence="2" type="ORF">HC031_27715</name>
</gene>
<dbReference type="InterPro" id="IPR036291">
    <property type="entry name" value="NAD(P)-bd_dom_sf"/>
</dbReference>
<sequence length="389" mass="41163">MTTSPQRDVDIAVFGATGFTGALTAEYLAAHAPAGLRWALAGRNRVKLAALRDRLGATAEIIEADVGDADSLRRLAEASRVVVTTVGPYVKYGEPLVAACAAAGTDYVDLTGEPEFIDLMYLRHHATAQRTGARLVHACGFDSVPHDLGAMFTVEQLPPDHPIRLRGYVTAGGTISGGTLESAVTAFARMRQTAAAHRERQRRQGRDGPRRVRAVAGRPGYDADAGAWVLPLPTVDPQIVARSAQALDRYGPDFSYSHFVALKSPLAAAGLTAAVAGTFALAQLPPTRNLLLRLRPAGTGPTPAQREKGWFRVRFIGDSGDRRVVTEVAGGDPGYGETAKMLAESALCLAYDPLSATAGQVTTAVAMGDALRVRLERAGITFRVVSANP</sequence>
<accession>A0ABX0Y4Z1</accession>
<dbReference type="RefSeq" id="WP_167928393.1">
    <property type="nucleotide sequence ID" value="NZ_JAATVY010000031.1"/>
</dbReference>
<dbReference type="SUPFAM" id="SSF51735">
    <property type="entry name" value="NAD(P)-binding Rossmann-fold domains"/>
    <property type="match status" value="1"/>
</dbReference>